<dbReference type="InterPro" id="IPR018114">
    <property type="entry name" value="TRYPSIN_HIS"/>
</dbReference>
<feature type="region of interest" description="Disordered" evidence="8">
    <location>
        <begin position="37"/>
        <end position="79"/>
    </location>
</feature>
<dbReference type="InterPro" id="IPR009003">
    <property type="entry name" value="Peptidase_S1_PA"/>
</dbReference>
<reference evidence="10 11" key="1">
    <citation type="submission" date="2016-10" db="EMBL/GenBank/DDBJ databases">
        <authorList>
            <person name="de Groot N.N."/>
        </authorList>
    </citation>
    <scope>NUCLEOTIDE SEQUENCE [LARGE SCALE GENOMIC DNA]</scope>
    <source>
        <strain evidence="10 11">DSM 45610</strain>
    </source>
</reference>
<dbReference type="AlphaFoldDB" id="A0A1H2T6N2"/>
<evidence type="ECO:0000256" key="7">
    <source>
        <dbReference type="RuleBase" id="RU004296"/>
    </source>
</evidence>
<dbReference type="EC" id="3.4.21.-" evidence="7"/>
<dbReference type="Gene3D" id="2.40.10.10">
    <property type="entry name" value="Trypsin-like serine proteases"/>
    <property type="match status" value="2"/>
</dbReference>
<evidence type="ECO:0000256" key="5">
    <source>
        <dbReference type="ARBA" id="ARBA00022825"/>
    </source>
</evidence>
<dbReference type="OrthoDB" id="191045at2"/>
<dbReference type="PANTHER" id="PTHR15462">
    <property type="entry name" value="SERINE PROTEASE"/>
    <property type="match status" value="1"/>
</dbReference>
<dbReference type="InterPro" id="IPR008256">
    <property type="entry name" value="Peptidase_S1B"/>
</dbReference>
<gene>
    <name evidence="10" type="ORF">SAMN05444487_10342</name>
</gene>
<protein>
    <recommendedName>
        <fullName evidence="7">Serine protease</fullName>
        <ecNumber evidence="7">3.4.21.-</ecNumber>
    </recommendedName>
</protein>
<keyword evidence="4 7" id="KW-0378">Hydrolase</keyword>
<evidence type="ECO:0000256" key="8">
    <source>
        <dbReference type="SAM" id="MobiDB-lite"/>
    </source>
</evidence>
<feature type="compositionally biased region" description="Polar residues" evidence="8">
    <location>
        <begin position="39"/>
        <end position="48"/>
    </location>
</feature>
<evidence type="ECO:0000256" key="6">
    <source>
        <dbReference type="PIRSR" id="PIRSR608256-1"/>
    </source>
</evidence>
<dbReference type="RefSeq" id="WP_091736415.1">
    <property type="nucleotide sequence ID" value="NZ_FNNQ01000003.1"/>
</dbReference>
<keyword evidence="2 7" id="KW-0645">Protease</keyword>
<evidence type="ECO:0000256" key="1">
    <source>
        <dbReference type="ARBA" id="ARBA00008764"/>
    </source>
</evidence>
<evidence type="ECO:0000256" key="2">
    <source>
        <dbReference type="ARBA" id="ARBA00022670"/>
    </source>
</evidence>
<accession>A0A1H2T6N2</accession>
<sequence length="319" mass="34329">MIKRKRGLRIPLLGLVVAVSLSLPLIGLSNAEAAPASKSKLSPNTMVSNDGKVTAPTAPSSKAFSKQRDGATTSSYKGTGKTLAKQPSIVTKKASVKNDLPFIGIKSIIGSDNRVRVTPASSYPYSAIAHISSDIGGCTGWFINANTVVTAGHCVYDTDTNKWATWATITPGKDGSSAPYGTASARSFHSVVGWTTNEDTNYDYAAIKINSNVGSSTGWFGFRWQSASLTGTAETISGYPGDKTYGTQWRHSDQIRQTYDRKLHYANDTFGGQSGSPVYQSSYHSIAIHTNGVYGGNPYNRGTRITENVFNNLLYWRDL</sequence>
<evidence type="ECO:0000256" key="4">
    <source>
        <dbReference type="ARBA" id="ARBA00022801"/>
    </source>
</evidence>
<feature type="active site" description="Charge relay system" evidence="6">
    <location>
        <position position="153"/>
    </location>
</feature>
<evidence type="ECO:0000256" key="3">
    <source>
        <dbReference type="ARBA" id="ARBA00022729"/>
    </source>
</evidence>
<name>A0A1H2T6N2_9BACL</name>
<organism evidence="10 11">
    <name type="scientific">Marininema mesophilum</name>
    <dbReference type="NCBI Taxonomy" id="1048340"/>
    <lineage>
        <taxon>Bacteria</taxon>
        <taxon>Bacillati</taxon>
        <taxon>Bacillota</taxon>
        <taxon>Bacilli</taxon>
        <taxon>Bacillales</taxon>
        <taxon>Thermoactinomycetaceae</taxon>
        <taxon>Marininema</taxon>
    </lineage>
</organism>
<dbReference type="PRINTS" id="PR00839">
    <property type="entry name" value="V8PROTEASE"/>
</dbReference>
<comment type="similarity">
    <text evidence="1 7">Belongs to the peptidase S1B family.</text>
</comment>
<feature type="domain" description="Peptidase S1" evidence="9">
    <location>
        <begin position="118"/>
        <end position="299"/>
    </location>
</feature>
<evidence type="ECO:0000313" key="11">
    <source>
        <dbReference type="Proteomes" id="UP000198534"/>
    </source>
</evidence>
<keyword evidence="3" id="KW-0732">Signal</keyword>
<dbReference type="SUPFAM" id="SSF50494">
    <property type="entry name" value="Trypsin-like serine proteases"/>
    <property type="match status" value="1"/>
</dbReference>
<dbReference type="Proteomes" id="UP000198534">
    <property type="component" value="Unassembled WGS sequence"/>
</dbReference>
<keyword evidence="5 7" id="KW-0720">Serine protease</keyword>
<feature type="active site" description="Charge relay system" evidence="6">
    <location>
        <position position="199"/>
    </location>
</feature>
<dbReference type="PROSITE" id="PS00672">
    <property type="entry name" value="V8_HIS"/>
    <property type="match status" value="1"/>
</dbReference>
<dbReference type="InterPro" id="IPR001254">
    <property type="entry name" value="Trypsin_dom"/>
</dbReference>
<dbReference type="InterPro" id="IPR028301">
    <property type="entry name" value="V8_his_AS"/>
</dbReference>
<feature type="compositionally biased region" description="Polar residues" evidence="8">
    <location>
        <begin position="57"/>
        <end position="77"/>
    </location>
</feature>
<dbReference type="GO" id="GO:0006508">
    <property type="term" value="P:proteolysis"/>
    <property type="evidence" value="ECO:0007669"/>
    <property type="project" value="UniProtKB-KW"/>
</dbReference>
<dbReference type="GO" id="GO:0004252">
    <property type="term" value="F:serine-type endopeptidase activity"/>
    <property type="evidence" value="ECO:0007669"/>
    <property type="project" value="InterPro"/>
</dbReference>
<feature type="active site" description="Charge relay system" evidence="6">
    <location>
        <position position="274"/>
    </location>
</feature>
<dbReference type="InterPro" id="IPR050966">
    <property type="entry name" value="Glutamyl_endopeptidase"/>
</dbReference>
<dbReference type="InterPro" id="IPR043504">
    <property type="entry name" value="Peptidase_S1_PA_chymotrypsin"/>
</dbReference>
<dbReference type="InterPro" id="IPR000126">
    <property type="entry name" value="V8_ser_AS"/>
</dbReference>
<proteinExistence type="inferred from homology"/>
<keyword evidence="11" id="KW-1185">Reference proteome</keyword>
<dbReference type="EMBL" id="FNNQ01000003">
    <property type="protein sequence ID" value="SDW39480.1"/>
    <property type="molecule type" value="Genomic_DNA"/>
</dbReference>
<dbReference type="PROSITE" id="PS00134">
    <property type="entry name" value="TRYPSIN_HIS"/>
    <property type="match status" value="1"/>
</dbReference>
<dbReference type="PROSITE" id="PS00673">
    <property type="entry name" value="V8_SER"/>
    <property type="match status" value="1"/>
</dbReference>
<dbReference type="PANTHER" id="PTHR15462:SF8">
    <property type="entry name" value="SERINE PROTEASE"/>
    <property type="match status" value="1"/>
</dbReference>
<evidence type="ECO:0000313" key="10">
    <source>
        <dbReference type="EMBL" id="SDW39480.1"/>
    </source>
</evidence>
<evidence type="ECO:0000259" key="9">
    <source>
        <dbReference type="Pfam" id="PF00089"/>
    </source>
</evidence>
<dbReference type="STRING" id="1048340.SAMN05444487_10342"/>
<dbReference type="Pfam" id="PF00089">
    <property type="entry name" value="Trypsin"/>
    <property type="match status" value="1"/>
</dbReference>